<dbReference type="EMBL" id="JACHLX010000002">
    <property type="protein sequence ID" value="MBB5816420.1"/>
    <property type="molecule type" value="Genomic_DNA"/>
</dbReference>
<accession>A0AA89QDA9</accession>
<keyword evidence="3" id="KW-1185">Reference proteome</keyword>
<sequence>MIAFLASPDRDRLRACHAPRCVRYFRKEHPRQEWCTPRCGNRARVARHHQRHKAPA</sequence>
<dbReference type="SUPFAM" id="SSF160904">
    <property type="entry name" value="Jann2411-like"/>
    <property type="match status" value="1"/>
</dbReference>
<dbReference type="RefSeq" id="WP_311240867.1">
    <property type="nucleotide sequence ID" value="NZ_BAABFE010000020.1"/>
</dbReference>
<protein>
    <submittedName>
        <fullName evidence="2">RNA-binding Zn ribbon-like protein</fullName>
    </submittedName>
</protein>
<evidence type="ECO:0000313" key="2">
    <source>
        <dbReference type="EMBL" id="MBB5816420.1"/>
    </source>
</evidence>
<proteinExistence type="predicted"/>
<dbReference type="PANTHER" id="PTHR35525:SF3">
    <property type="entry name" value="BLL6575 PROTEIN"/>
    <property type="match status" value="1"/>
</dbReference>
<evidence type="ECO:0000313" key="3">
    <source>
        <dbReference type="Proteomes" id="UP000579531"/>
    </source>
</evidence>
<dbReference type="InterPro" id="IPR023286">
    <property type="entry name" value="ABATE_dom_sf"/>
</dbReference>
<dbReference type="Pfam" id="PF11706">
    <property type="entry name" value="zf-CGNR"/>
    <property type="match status" value="1"/>
</dbReference>
<dbReference type="InterPro" id="IPR010852">
    <property type="entry name" value="ABATE"/>
</dbReference>
<dbReference type="Proteomes" id="UP000579531">
    <property type="component" value="Unassembled WGS sequence"/>
</dbReference>
<dbReference type="GeneID" id="93836301"/>
<dbReference type="AlphaFoldDB" id="A0AA89QDA9"/>
<gene>
    <name evidence="2" type="ORF">HNR72_007542</name>
</gene>
<feature type="domain" description="Zinc finger CGNR" evidence="1">
    <location>
        <begin position="12"/>
        <end position="52"/>
    </location>
</feature>
<dbReference type="PANTHER" id="PTHR35525">
    <property type="entry name" value="BLL6575 PROTEIN"/>
    <property type="match status" value="1"/>
</dbReference>
<reference evidence="2 3" key="1">
    <citation type="submission" date="2020-08" db="EMBL/GenBank/DDBJ databases">
        <title>Sequencing the genomes of 1000 actinobacteria strains.</title>
        <authorList>
            <person name="Klenk H.-P."/>
        </authorList>
    </citation>
    <scope>NUCLEOTIDE SEQUENCE [LARGE SCALE GENOMIC DNA]</scope>
    <source>
        <strain evidence="2 3">DSM 40129</strain>
    </source>
</reference>
<dbReference type="Gene3D" id="1.10.3300.10">
    <property type="entry name" value="Jann2411-like domain"/>
    <property type="match status" value="1"/>
</dbReference>
<name>A0AA89QDA9_STRCU</name>
<dbReference type="InterPro" id="IPR021005">
    <property type="entry name" value="Znf_CGNR"/>
</dbReference>
<organism evidence="2 3">
    <name type="scientific">Streptomyces collinus</name>
    <dbReference type="NCBI Taxonomy" id="42684"/>
    <lineage>
        <taxon>Bacteria</taxon>
        <taxon>Bacillati</taxon>
        <taxon>Actinomycetota</taxon>
        <taxon>Actinomycetes</taxon>
        <taxon>Kitasatosporales</taxon>
        <taxon>Streptomycetaceae</taxon>
        <taxon>Streptomyces</taxon>
    </lineage>
</organism>
<comment type="caution">
    <text evidence="2">The sequence shown here is derived from an EMBL/GenBank/DDBJ whole genome shotgun (WGS) entry which is preliminary data.</text>
</comment>
<evidence type="ECO:0000259" key="1">
    <source>
        <dbReference type="Pfam" id="PF11706"/>
    </source>
</evidence>